<dbReference type="EMBL" id="CVRI01000057">
    <property type="protein sequence ID" value="CRL02375.1"/>
    <property type="molecule type" value="Genomic_DNA"/>
</dbReference>
<dbReference type="Proteomes" id="UP000183832">
    <property type="component" value="Unassembled WGS sequence"/>
</dbReference>
<reference evidence="1 2" key="1">
    <citation type="submission" date="2015-04" db="EMBL/GenBank/DDBJ databases">
        <authorList>
            <person name="Syromyatnikov M.Y."/>
            <person name="Popov V.N."/>
        </authorList>
    </citation>
    <scope>NUCLEOTIDE SEQUENCE [LARGE SCALE GENOMIC DNA]</scope>
</reference>
<evidence type="ECO:0000313" key="1">
    <source>
        <dbReference type="EMBL" id="CRL02375.1"/>
    </source>
</evidence>
<proteinExistence type="predicted"/>
<dbReference type="AlphaFoldDB" id="A0A1J1IQ77"/>
<accession>A0A1J1IQ77</accession>
<evidence type="ECO:0000313" key="2">
    <source>
        <dbReference type="Proteomes" id="UP000183832"/>
    </source>
</evidence>
<organism evidence="1 2">
    <name type="scientific">Clunio marinus</name>
    <dbReference type="NCBI Taxonomy" id="568069"/>
    <lineage>
        <taxon>Eukaryota</taxon>
        <taxon>Metazoa</taxon>
        <taxon>Ecdysozoa</taxon>
        <taxon>Arthropoda</taxon>
        <taxon>Hexapoda</taxon>
        <taxon>Insecta</taxon>
        <taxon>Pterygota</taxon>
        <taxon>Neoptera</taxon>
        <taxon>Endopterygota</taxon>
        <taxon>Diptera</taxon>
        <taxon>Nematocera</taxon>
        <taxon>Chironomoidea</taxon>
        <taxon>Chironomidae</taxon>
        <taxon>Clunio</taxon>
    </lineage>
</organism>
<gene>
    <name evidence="1" type="ORF">CLUMA_CG015458</name>
</gene>
<keyword evidence="2" id="KW-1185">Reference proteome</keyword>
<sequence>MKKLLITFVVKTVCSVKLALNFDPNKFYLGTLRQQQLYAAMGNIFSQGLTENIRISKYPKMCICHYTLLFNTNELHSRIKFTALCLSN</sequence>
<name>A0A1J1IQ77_9DIPT</name>
<protein>
    <submittedName>
        <fullName evidence="1">CLUMA_CG015458, isoform A</fullName>
    </submittedName>
</protein>